<reference evidence="8" key="2">
    <citation type="journal article" date="2023" name="Plants (Basel)">
        <title>Annotation of the Turnera subulata (Passifloraceae) Draft Genome Reveals the S-Locus Evolved after the Divergence of Turneroideae from Passifloroideae in a Stepwise Manner.</title>
        <authorList>
            <person name="Henning P.M."/>
            <person name="Roalson E.H."/>
            <person name="Mir W."/>
            <person name="McCubbin A.G."/>
            <person name="Shore J.S."/>
        </authorList>
    </citation>
    <scope>NUCLEOTIDE SEQUENCE</scope>
    <source>
        <strain evidence="8">F60SS</strain>
    </source>
</reference>
<evidence type="ECO:0000256" key="7">
    <source>
        <dbReference type="SAM" id="Phobius"/>
    </source>
</evidence>
<feature type="transmembrane region" description="Helical" evidence="7">
    <location>
        <begin position="1453"/>
        <end position="1473"/>
    </location>
</feature>
<proteinExistence type="inferred from homology"/>
<feature type="transmembrane region" description="Helical" evidence="7">
    <location>
        <begin position="590"/>
        <end position="616"/>
    </location>
</feature>
<dbReference type="PANTHER" id="PTHR11654">
    <property type="entry name" value="OLIGOPEPTIDE TRANSPORTER-RELATED"/>
    <property type="match status" value="1"/>
</dbReference>
<evidence type="ECO:0000256" key="2">
    <source>
        <dbReference type="ARBA" id="ARBA00005982"/>
    </source>
</evidence>
<protein>
    <submittedName>
        <fullName evidence="8">Uncharacterized protein</fullName>
    </submittedName>
</protein>
<dbReference type="Gene3D" id="1.20.1250.20">
    <property type="entry name" value="MFS general substrate transporter like domains"/>
    <property type="match status" value="3"/>
</dbReference>
<keyword evidence="9" id="KW-1185">Reference proteome</keyword>
<feature type="transmembrane region" description="Helical" evidence="7">
    <location>
        <begin position="862"/>
        <end position="879"/>
    </location>
</feature>
<feature type="compositionally biased region" description="Acidic residues" evidence="6">
    <location>
        <begin position="1532"/>
        <end position="1541"/>
    </location>
</feature>
<feature type="transmembrane region" description="Helical" evidence="7">
    <location>
        <begin position="541"/>
        <end position="564"/>
    </location>
</feature>
<evidence type="ECO:0000256" key="5">
    <source>
        <dbReference type="ARBA" id="ARBA00023136"/>
    </source>
</evidence>
<comment type="similarity">
    <text evidence="2">Belongs to the major facilitator superfamily. Proton-dependent oligopeptide transporter (POT/PTR) (TC 2.A.17) family.</text>
</comment>
<comment type="subcellular location">
    <subcellularLocation>
        <location evidence="1">Membrane</location>
        <topology evidence="1">Multi-pass membrane protein</topology>
    </subcellularLocation>
</comment>
<feature type="transmembrane region" description="Helical" evidence="7">
    <location>
        <begin position="987"/>
        <end position="1010"/>
    </location>
</feature>
<evidence type="ECO:0000256" key="4">
    <source>
        <dbReference type="ARBA" id="ARBA00022989"/>
    </source>
</evidence>
<dbReference type="OrthoDB" id="8904098at2759"/>
<feature type="transmembrane region" description="Helical" evidence="7">
    <location>
        <begin position="130"/>
        <end position="149"/>
    </location>
</feature>
<feature type="non-terminal residue" evidence="8">
    <location>
        <position position="1556"/>
    </location>
</feature>
<feature type="transmembrane region" description="Helical" evidence="7">
    <location>
        <begin position="662"/>
        <end position="688"/>
    </location>
</feature>
<feature type="transmembrane region" description="Helical" evidence="7">
    <location>
        <begin position="1412"/>
        <end position="1433"/>
    </location>
</feature>
<dbReference type="GO" id="GO:0006857">
    <property type="term" value="P:oligopeptide transport"/>
    <property type="evidence" value="ECO:0007669"/>
    <property type="project" value="InterPro"/>
</dbReference>
<evidence type="ECO:0000256" key="3">
    <source>
        <dbReference type="ARBA" id="ARBA00022692"/>
    </source>
</evidence>
<keyword evidence="3 7" id="KW-0812">Transmembrane</keyword>
<feature type="transmembrane region" description="Helical" evidence="7">
    <location>
        <begin position="940"/>
        <end position="966"/>
    </location>
</feature>
<feature type="transmembrane region" description="Helical" evidence="7">
    <location>
        <begin position="83"/>
        <end position="109"/>
    </location>
</feature>
<feature type="transmembrane region" description="Helical" evidence="7">
    <location>
        <begin position="1500"/>
        <end position="1523"/>
    </location>
</feature>
<dbReference type="Proteomes" id="UP001141552">
    <property type="component" value="Unassembled WGS sequence"/>
</dbReference>
<dbReference type="SUPFAM" id="SSF103473">
    <property type="entry name" value="MFS general substrate transporter"/>
    <property type="match status" value="3"/>
</dbReference>
<reference evidence="8" key="1">
    <citation type="submission" date="2022-02" db="EMBL/GenBank/DDBJ databases">
        <authorList>
            <person name="Henning P.M."/>
            <person name="McCubbin A.G."/>
            <person name="Shore J.S."/>
        </authorList>
    </citation>
    <scope>NUCLEOTIDE SEQUENCE</scope>
    <source>
        <strain evidence="8">F60SS</strain>
        <tissue evidence="8">Leaves</tissue>
    </source>
</reference>
<feature type="transmembrane region" description="Helical" evidence="7">
    <location>
        <begin position="1332"/>
        <end position="1353"/>
    </location>
</feature>
<dbReference type="GO" id="GO:0016020">
    <property type="term" value="C:membrane"/>
    <property type="evidence" value="ECO:0007669"/>
    <property type="project" value="UniProtKB-SubCell"/>
</dbReference>
<keyword evidence="5 7" id="KW-0472">Membrane</keyword>
<comment type="caution">
    <text evidence="8">The sequence shown here is derived from an EMBL/GenBank/DDBJ whole genome shotgun (WGS) entry which is preliminary data.</text>
</comment>
<feature type="transmembrane region" description="Helical" evidence="7">
    <location>
        <begin position="1103"/>
        <end position="1128"/>
    </location>
</feature>
<feature type="transmembrane region" description="Helical" evidence="7">
    <location>
        <begin position="511"/>
        <end position="534"/>
    </location>
</feature>
<feature type="transmembrane region" description="Helical" evidence="7">
    <location>
        <begin position="20"/>
        <end position="38"/>
    </location>
</feature>
<feature type="transmembrane region" description="Helical" evidence="7">
    <location>
        <begin position="1373"/>
        <end position="1391"/>
    </location>
</feature>
<feature type="transmembrane region" description="Helical" evidence="7">
    <location>
        <begin position="302"/>
        <end position="323"/>
    </location>
</feature>
<dbReference type="InterPro" id="IPR000109">
    <property type="entry name" value="POT_fam"/>
</dbReference>
<dbReference type="CDD" id="cd17416">
    <property type="entry name" value="MFS_NPF1_2"/>
    <property type="match status" value="1"/>
</dbReference>
<dbReference type="PROSITE" id="PS01022">
    <property type="entry name" value="PTR2_1"/>
    <property type="match status" value="1"/>
</dbReference>
<feature type="transmembrane region" description="Helical" evidence="7">
    <location>
        <begin position="343"/>
        <end position="361"/>
    </location>
</feature>
<name>A0A9Q0JGL9_9ROSI</name>
<dbReference type="EMBL" id="JAKUCV010003177">
    <property type="protein sequence ID" value="KAJ4839895.1"/>
    <property type="molecule type" value="Genomic_DNA"/>
</dbReference>
<dbReference type="GO" id="GO:0022857">
    <property type="term" value="F:transmembrane transporter activity"/>
    <property type="evidence" value="ECO:0007669"/>
    <property type="project" value="InterPro"/>
</dbReference>
<evidence type="ECO:0000313" key="9">
    <source>
        <dbReference type="Proteomes" id="UP001141552"/>
    </source>
</evidence>
<gene>
    <name evidence="8" type="ORF">Tsubulata_003203</name>
</gene>
<sequence>MILYLKKEYNITNADGANILFLWSAVSNFLPIIGAFISDSYLGRFHGMIVLWITAILPGARPPHCIHATESMQNCVSPKPKQYLLLFLAFVLMAIGAGAIRPCSMAFGADQINHPSNPKNDRIVQSFFNWYYASVGISIMISVLAIVAIQDAAGWVVGFGIPVGFMLLSAILYFMGSSLYVKVQADKSMLTSFAQVIAAAWKKKNLVFPSPDFDGWHYLKGILNKACITINPEKELDNDGIAIDPWSLCTVSQVEELKALIRVLPIWSTGIVISVTISQHSFPVLQAITLDRHFIGKLKIPAASYMVFGILTLTIWVAIYDRLLVPLLAKFTNRPRGLTNKQRMGIGLLISCVATAVAGAVEKKRRNAAISQGFADNPYAVINMSGNWLLLQHCLTGLGEAFNAIGQLEFYYSQFPKTMSSIAIALFSLSMALGNVLGSLIVEILNRVTKEDGKTSKGEKLAAEEVIRKKGGLRTMPFIIANETFEKVAGYGLMANMILYLRNEYNISNAAGANILFLWSAISNFLPIIGAFISDSFLGRFWVIALGSVITLLGMTVLWLTAILPDARPPPCNQGNGDMQNCVSPKLGQYLLLFLAFVLMSIGAGGLRPCSLAFGADQIDNPSNPKNGRIMQSFFNWYYASVSISIMVSVIAIVAIQDAAGWVVGFGVPVGFMFMSSVLFLLGSSLYVKVKPHKSLFTSFAQVIAAAWKNKHLDFPPTDSDRWYHHKGSKFIAPTEKLRFLNKACIMENPEIKLDYGGMDIDPWSLCTVRQVEELKALIKVIPIWSTSIMIAVTISQHSFPVLQARTMDRHFIGKLKIPAGSYVIFSMITLMVWVTIYDRALVPLLAKFTKRPRGLSNKQRMGIGLLLSCVATAVAGAVENKRRKTALNQGLADHPSAVVNMSANWLILQYVFTGLGEAFNAIGQIEFYYSQFPKTMSSIAVALFLLSLALGNLVGSLIVGILNNVTTKDGRVSWVANNLNKGHYDYYYWVLSILCVVNFFLYLLCSWGYGSCEDTNSWDEGETVEEEMQPSALGSLSVGISEPWQQRGWQRERLKTKSRPAKRGITVLWLTAILKGARPPHCNQGNLGDMQNCASPNSGQYLILWTGFILMSIGAGGIRPCSMAFGADQIDNPSNPKNGRIMQSFFNWYYAAVSVSIMVSVLAIVAIQDSAGWVVGFGIPVGFMFLSALLFLFGSPLYTKVKAHKSLFTGLAQVLVATWKKKHLALPPIDSDRWYHQPGLKVIAPTENLRFLNKACITENPETELDNEGTAINPWSLCTVRQVEELKSLIKVIPIWSTGIIMAASTSQHSFPVLQARTMDRHFIGSLKIPAGSYVVFTLIALALMVAIYDRVLVPVIAKFTKRPRGLTNKQRMGVGLVMSIVAMAVAGAVEHKRRKKAWEQGLATHRSSALVHMSANWLILQYALIGIAQAFNAIGQLEFYYSQFPKSISSIAVAVLSLNMGTGNLVGSLIVSQINRITKRGGKVSWVANNLNQGHYDYYYWFIAILCAINFLYYLLCSWAYGECDDNNSWGEDETEEDEVRPPSIGSPLRHGGL</sequence>
<feature type="transmembrane region" description="Helical" evidence="7">
    <location>
        <begin position="637"/>
        <end position="656"/>
    </location>
</feature>
<feature type="region of interest" description="Disordered" evidence="6">
    <location>
        <begin position="1532"/>
        <end position="1556"/>
    </location>
</feature>
<organism evidence="8 9">
    <name type="scientific">Turnera subulata</name>
    <dbReference type="NCBI Taxonomy" id="218843"/>
    <lineage>
        <taxon>Eukaryota</taxon>
        <taxon>Viridiplantae</taxon>
        <taxon>Streptophyta</taxon>
        <taxon>Embryophyta</taxon>
        <taxon>Tracheophyta</taxon>
        <taxon>Spermatophyta</taxon>
        <taxon>Magnoliopsida</taxon>
        <taxon>eudicotyledons</taxon>
        <taxon>Gunneridae</taxon>
        <taxon>Pentapetalae</taxon>
        <taxon>rosids</taxon>
        <taxon>fabids</taxon>
        <taxon>Malpighiales</taxon>
        <taxon>Passifloraceae</taxon>
        <taxon>Turnera</taxon>
    </lineage>
</organism>
<feature type="transmembrane region" description="Helical" evidence="7">
    <location>
        <begin position="155"/>
        <end position="181"/>
    </location>
</feature>
<keyword evidence="4 7" id="KW-1133">Transmembrane helix</keyword>
<feature type="transmembrane region" description="Helical" evidence="7">
    <location>
        <begin position="422"/>
        <end position="442"/>
    </location>
</feature>
<accession>A0A9Q0JGL9</accession>
<evidence type="ECO:0000256" key="1">
    <source>
        <dbReference type="ARBA" id="ARBA00004141"/>
    </source>
</evidence>
<dbReference type="InterPro" id="IPR018456">
    <property type="entry name" value="PTR2_symporter_CS"/>
</dbReference>
<feature type="transmembrane region" description="Helical" evidence="7">
    <location>
        <begin position="1174"/>
        <end position="1194"/>
    </location>
</feature>
<feature type="transmembrane region" description="Helical" evidence="7">
    <location>
        <begin position="1149"/>
        <end position="1168"/>
    </location>
</feature>
<evidence type="ECO:0000313" key="8">
    <source>
        <dbReference type="EMBL" id="KAJ4839895.1"/>
    </source>
</evidence>
<dbReference type="Pfam" id="PF00854">
    <property type="entry name" value="PTR2"/>
    <property type="match status" value="3"/>
</dbReference>
<evidence type="ECO:0000256" key="6">
    <source>
        <dbReference type="SAM" id="MobiDB-lite"/>
    </source>
</evidence>
<dbReference type="InterPro" id="IPR036259">
    <property type="entry name" value="MFS_trans_sf"/>
</dbReference>
<feature type="transmembrane region" description="Helical" evidence="7">
    <location>
        <begin position="820"/>
        <end position="841"/>
    </location>
</feature>